<comment type="caution">
    <text evidence="3">The sequence shown here is derived from an EMBL/GenBank/DDBJ whole genome shotgun (WGS) entry which is preliminary data.</text>
</comment>
<dbReference type="Gene3D" id="1.20.1290.10">
    <property type="entry name" value="AhpD-like"/>
    <property type="match status" value="1"/>
</dbReference>
<protein>
    <submittedName>
        <fullName evidence="3">Alkyl hydroperoxide reductase AhpD</fullName>
    </submittedName>
</protein>
<dbReference type="SUPFAM" id="SSF69118">
    <property type="entry name" value="AhpD-like"/>
    <property type="match status" value="1"/>
</dbReference>
<feature type="domain" description="Carboxymuconolactone decarboxylase-like" evidence="2">
    <location>
        <begin position="52"/>
        <end position="99"/>
    </location>
</feature>
<feature type="compositionally biased region" description="Basic and acidic residues" evidence="1">
    <location>
        <begin position="230"/>
        <end position="244"/>
    </location>
</feature>
<dbReference type="InterPro" id="IPR029032">
    <property type="entry name" value="AhpD-like"/>
</dbReference>
<dbReference type="NCBIfam" id="TIGR00778">
    <property type="entry name" value="ahpD_dom"/>
    <property type="match status" value="1"/>
</dbReference>
<dbReference type="InterPro" id="IPR004675">
    <property type="entry name" value="AhpD_core"/>
</dbReference>
<dbReference type="InterPro" id="IPR003779">
    <property type="entry name" value="CMD-like"/>
</dbReference>
<dbReference type="RefSeq" id="WP_189297549.1">
    <property type="nucleotide sequence ID" value="NZ_BMRP01000003.1"/>
</dbReference>
<gene>
    <name evidence="3" type="ORF">GCM10010211_14870</name>
</gene>
<organism evidence="3 4">
    <name type="scientific">Streptomyces albospinus</name>
    <dbReference type="NCBI Taxonomy" id="285515"/>
    <lineage>
        <taxon>Bacteria</taxon>
        <taxon>Bacillati</taxon>
        <taxon>Actinomycetota</taxon>
        <taxon>Actinomycetes</taxon>
        <taxon>Kitasatosporales</taxon>
        <taxon>Streptomycetaceae</taxon>
        <taxon>Streptomyces</taxon>
    </lineage>
</organism>
<dbReference type="Pfam" id="PF02627">
    <property type="entry name" value="CMD"/>
    <property type="match status" value="1"/>
</dbReference>
<accession>A0ABQ2USW2</accession>
<evidence type="ECO:0000313" key="4">
    <source>
        <dbReference type="Proteomes" id="UP000654471"/>
    </source>
</evidence>
<evidence type="ECO:0000259" key="2">
    <source>
        <dbReference type="Pfam" id="PF02627"/>
    </source>
</evidence>
<evidence type="ECO:0000256" key="1">
    <source>
        <dbReference type="SAM" id="MobiDB-lite"/>
    </source>
</evidence>
<dbReference type="Proteomes" id="UP000654471">
    <property type="component" value="Unassembled WGS sequence"/>
</dbReference>
<feature type="region of interest" description="Disordered" evidence="1">
    <location>
        <begin position="225"/>
        <end position="244"/>
    </location>
</feature>
<name>A0ABQ2USW2_9ACTN</name>
<keyword evidence="4" id="KW-1185">Reference proteome</keyword>
<evidence type="ECO:0000313" key="3">
    <source>
        <dbReference type="EMBL" id="GGU51261.1"/>
    </source>
</evidence>
<proteinExistence type="predicted"/>
<sequence>MPSPFRFTSPVDPTAASDQRAALQGELAGAFGASAPPPEFRLLSPAPGLLDATWGAVRASLVTGDAPRTAKELVAAGVARANRCAPCLDTHTRTLQAAGHPALARSVRTGGTPGDAAHARLLAWGAATATPGAAAPPAPAGHAPEYLATALVCHFLNRLATALLTGRAPRNGLLPRRRPAALPAGDRPPYTDAAPPRAALAALRAAVTADDHPSLTDAVRTRVRTTMAERGLRPPDTEPTNRDPLTRSWLYDALTGLRGADRPVAALALLTAFTPSQLTAGDVEFWRCTASGEASGDADLLRIAAFGAHAAVDRVEAHLAPAPCGRVLAGGPE</sequence>
<reference evidence="4" key="1">
    <citation type="journal article" date="2019" name="Int. J. Syst. Evol. Microbiol.">
        <title>The Global Catalogue of Microorganisms (GCM) 10K type strain sequencing project: providing services to taxonomists for standard genome sequencing and annotation.</title>
        <authorList>
            <consortium name="The Broad Institute Genomics Platform"/>
            <consortium name="The Broad Institute Genome Sequencing Center for Infectious Disease"/>
            <person name="Wu L."/>
            <person name="Ma J."/>
        </authorList>
    </citation>
    <scope>NUCLEOTIDE SEQUENCE [LARGE SCALE GENOMIC DNA]</scope>
    <source>
        <strain evidence="4">JCM 3399</strain>
    </source>
</reference>
<dbReference type="EMBL" id="BMRP01000003">
    <property type="protein sequence ID" value="GGU51261.1"/>
    <property type="molecule type" value="Genomic_DNA"/>
</dbReference>